<dbReference type="Proteomes" id="UP000284657">
    <property type="component" value="Unassembled WGS sequence"/>
</dbReference>
<protein>
    <submittedName>
        <fullName evidence="2">Uncharacterized protein</fullName>
    </submittedName>
</protein>
<comment type="caution">
    <text evidence="2">The sequence shown here is derived from an EMBL/GenBank/DDBJ whole genome shotgun (WGS) entry which is preliminary data.</text>
</comment>
<name>A0A3F2S291_9STRA</name>
<reference evidence="3 4" key="1">
    <citation type="submission" date="2018-07" db="EMBL/GenBank/DDBJ databases">
        <title>Genome sequencing of oomycete isolates from Chile give support for New Zealand origin for Phytophthora kernoviae and make available the first Nothophytophthora sp. genome.</title>
        <authorList>
            <person name="Studholme D.J."/>
            <person name="Sanfuentes E."/>
            <person name="Panda P."/>
            <person name="Hill R."/>
            <person name="Sambles C."/>
            <person name="Grant M."/>
            <person name="Williams N.M."/>
            <person name="Mcdougal R.L."/>
        </authorList>
    </citation>
    <scope>NUCLEOTIDE SEQUENCE [LARGE SCALE GENOMIC DNA]</scope>
    <source>
        <strain evidence="2">Chile6</strain>
        <strain evidence="1">Chile7</strain>
    </source>
</reference>
<organism evidence="2 3">
    <name type="scientific">Phytophthora kernoviae</name>
    <dbReference type="NCBI Taxonomy" id="325452"/>
    <lineage>
        <taxon>Eukaryota</taxon>
        <taxon>Sar</taxon>
        <taxon>Stramenopiles</taxon>
        <taxon>Oomycota</taxon>
        <taxon>Peronosporomycetes</taxon>
        <taxon>Peronosporales</taxon>
        <taxon>Peronosporaceae</taxon>
        <taxon>Phytophthora</taxon>
    </lineage>
</organism>
<evidence type="ECO:0000313" key="2">
    <source>
        <dbReference type="EMBL" id="RLN68875.1"/>
    </source>
</evidence>
<dbReference type="AlphaFoldDB" id="A0A3F2S291"/>
<dbReference type="OrthoDB" id="166441at2759"/>
<gene>
    <name evidence="1" type="ORF">BBJ29_003556</name>
    <name evidence="2" type="ORF">BBP00_00000705</name>
</gene>
<proteinExistence type="predicted"/>
<sequence length="141" mass="15384">MEEGDASASTPKTRRGSGAAIYEKYLNIKQNALSPDHLEMDALMDLRETMDTLMAPQEMVLGVRGEDLADEVLVAHVVALEDVVHLVGGSMDLQVEEMAGVGALRLQWTDVMTFGAVQGVVLHETFEIDQDQDETALLVVE</sequence>
<evidence type="ECO:0000313" key="3">
    <source>
        <dbReference type="Proteomes" id="UP000277300"/>
    </source>
</evidence>
<evidence type="ECO:0000313" key="1">
    <source>
        <dbReference type="EMBL" id="RLN50837.1"/>
    </source>
</evidence>
<dbReference type="EMBL" id="MBAD02001964">
    <property type="protein sequence ID" value="RLN50837.1"/>
    <property type="molecule type" value="Genomic_DNA"/>
</dbReference>
<evidence type="ECO:0000313" key="4">
    <source>
        <dbReference type="Proteomes" id="UP000284657"/>
    </source>
</evidence>
<accession>A0A3F2S291</accession>
<dbReference type="Proteomes" id="UP000277300">
    <property type="component" value="Unassembled WGS sequence"/>
</dbReference>
<dbReference type="EMBL" id="MBDO02000009">
    <property type="protein sequence ID" value="RLN68875.1"/>
    <property type="molecule type" value="Genomic_DNA"/>
</dbReference>